<dbReference type="eggNOG" id="COG4932">
    <property type="taxonomic scope" value="Bacteria"/>
</dbReference>
<dbReference type="InterPro" id="IPR006558">
    <property type="entry name" value="LamG-like"/>
</dbReference>
<keyword evidence="11" id="KW-0472">Membrane</keyword>
<evidence type="ECO:0000259" key="15">
    <source>
        <dbReference type="PROSITE" id="PS50268"/>
    </source>
</evidence>
<evidence type="ECO:0000256" key="9">
    <source>
        <dbReference type="ARBA" id="ARBA00022889"/>
    </source>
</evidence>
<dbReference type="InterPro" id="IPR018511">
    <property type="entry name" value="Hemolysin-typ_Ca-bd_CS"/>
</dbReference>
<dbReference type="Pfam" id="PF13753">
    <property type="entry name" value="SWM_repeat"/>
    <property type="match status" value="3"/>
</dbReference>
<keyword evidence="4" id="KW-0812">Transmembrane</keyword>
<dbReference type="eggNOG" id="COG3291">
    <property type="taxonomic scope" value="Bacteria"/>
</dbReference>
<evidence type="ECO:0000256" key="12">
    <source>
        <dbReference type="ARBA" id="ARBA00023157"/>
    </source>
</evidence>
<dbReference type="Pfam" id="PF16184">
    <property type="entry name" value="Cadherin_3"/>
    <property type="match status" value="1"/>
</dbReference>
<dbReference type="InterPro" id="IPR001343">
    <property type="entry name" value="Hemolysn_Ca-bd"/>
</dbReference>
<dbReference type="InterPro" id="IPR011049">
    <property type="entry name" value="Serralysin-like_metalloprot_C"/>
</dbReference>
<keyword evidence="5" id="KW-0479">Metal-binding</keyword>
<dbReference type="GO" id="GO:0016020">
    <property type="term" value="C:membrane"/>
    <property type="evidence" value="ECO:0007669"/>
    <property type="project" value="UniProtKB-SubCell"/>
</dbReference>
<dbReference type="InterPro" id="IPR001791">
    <property type="entry name" value="Laminin_G"/>
</dbReference>
<dbReference type="SUPFAM" id="SSF49313">
    <property type="entry name" value="Cadherin-like"/>
    <property type="match status" value="7"/>
</dbReference>
<dbReference type="eggNOG" id="COG5184">
    <property type="taxonomic scope" value="Bacteria"/>
</dbReference>
<dbReference type="InterPro" id="IPR001759">
    <property type="entry name" value="PTX_dom"/>
</dbReference>
<dbReference type="PANTHER" id="PTHR19277:SF125">
    <property type="entry name" value="B6"/>
    <property type="match status" value="1"/>
</dbReference>
<dbReference type="InterPro" id="IPR019960">
    <property type="entry name" value="T1SS_VCA0849"/>
</dbReference>
<dbReference type="InterPro" id="IPR013783">
    <property type="entry name" value="Ig-like_fold"/>
</dbReference>
<dbReference type="InterPro" id="IPR006946">
    <property type="entry name" value="DGR2-like_dom"/>
</dbReference>
<dbReference type="GO" id="GO:0005509">
    <property type="term" value="F:calcium ion binding"/>
    <property type="evidence" value="ECO:0007669"/>
    <property type="project" value="InterPro"/>
</dbReference>
<dbReference type="InterPro" id="IPR051360">
    <property type="entry name" value="Neuronal_Pentraxin_Related"/>
</dbReference>
<dbReference type="InterPro" id="IPR040853">
    <property type="entry name" value="RapA2_cadherin-like"/>
</dbReference>
<evidence type="ECO:0000259" key="14">
    <source>
        <dbReference type="PROSITE" id="PS50025"/>
    </source>
</evidence>
<dbReference type="SMART" id="SM00282">
    <property type="entry name" value="LamG"/>
    <property type="match status" value="4"/>
</dbReference>
<dbReference type="Gene3D" id="2.60.120.200">
    <property type="match status" value="7"/>
</dbReference>
<dbReference type="Pfam" id="PF05345">
    <property type="entry name" value="He_PIG"/>
    <property type="match status" value="2"/>
</dbReference>
<evidence type="ECO:0000256" key="7">
    <source>
        <dbReference type="ARBA" id="ARBA00022737"/>
    </source>
</evidence>
<evidence type="ECO:0000256" key="13">
    <source>
        <dbReference type="ARBA" id="ARBA00023180"/>
    </source>
</evidence>
<keyword evidence="20" id="KW-1185">Reference proteome</keyword>
<dbReference type="InterPro" id="IPR013320">
    <property type="entry name" value="ConA-like_dom_sf"/>
</dbReference>
<feature type="domain" description="PA14" evidence="16">
    <location>
        <begin position="295"/>
        <end position="462"/>
    </location>
</feature>
<dbReference type="Pfam" id="PF00354">
    <property type="entry name" value="Pentaxin"/>
    <property type="match status" value="2"/>
</dbReference>
<dbReference type="PRINTS" id="PR00205">
    <property type="entry name" value="CADHERIN"/>
</dbReference>
<dbReference type="InterPro" id="IPR015919">
    <property type="entry name" value="Cadherin-like_sf"/>
</dbReference>
<feature type="domain" description="Cadherin" evidence="15">
    <location>
        <begin position="2369"/>
        <end position="2472"/>
    </location>
</feature>
<dbReference type="PROSITE" id="PS50268">
    <property type="entry name" value="CADHERIN_2"/>
    <property type="match status" value="6"/>
</dbReference>
<evidence type="ECO:0000256" key="8">
    <source>
        <dbReference type="ARBA" id="ARBA00022837"/>
    </source>
</evidence>
<feature type="domain" description="LTD" evidence="18">
    <location>
        <begin position="1281"/>
        <end position="1510"/>
    </location>
</feature>
<dbReference type="Pfam" id="PF13385">
    <property type="entry name" value="Laminin_G_3"/>
    <property type="match status" value="4"/>
</dbReference>
<gene>
    <name evidence="19" type="ORF">GV64_16590</name>
</gene>
<dbReference type="GO" id="GO:0007156">
    <property type="term" value="P:homophilic cell adhesion via plasma membrane adhesion molecules"/>
    <property type="evidence" value="ECO:0007669"/>
    <property type="project" value="InterPro"/>
</dbReference>
<dbReference type="Pfam" id="PF01345">
    <property type="entry name" value="DUF11"/>
    <property type="match status" value="1"/>
</dbReference>
<feature type="domain" description="Cadherin" evidence="15">
    <location>
        <begin position="3795"/>
        <end position="3869"/>
    </location>
</feature>
<dbReference type="eggNOG" id="COG0726">
    <property type="taxonomic scope" value="Bacteria"/>
</dbReference>
<dbReference type="SUPFAM" id="SSF51120">
    <property type="entry name" value="beta-Roll"/>
    <property type="match status" value="2"/>
</dbReference>
<feature type="domain" description="Pentraxin (PTX)" evidence="17">
    <location>
        <begin position="938"/>
        <end position="1137"/>
    </location>
</feature>
<keyword evidence="8" id="KW-0106">Calcium</keyword>
<dbReference type="NCBIfam" id="TIGR03661">
    <property type="entry name" value="T1SS_VCA0849"/>
    <property type="match status" value="2"/>
</dbReference>
<evidence type="ECO:0000313" key="19">
    <source>
        <dbReference type="EMBL" id="KEI72128.1"/>
    </source>
</evidence>
<dbReference type="eggNOG" id="COG5434">
    <property type="taxonomic scope" value="Bacteria"/>
</dbReference>
<evidence type="ECO:0000256" key="6">
    <source>
        <dbReference type="ARBA" id="ARBA00022729"/>
    </source>
</evidence>
<keyword evidence="12" id="KW-1015">Disulfide bond</keyword>
<evidence type="ECO:0000259" key="16">
    <source>
        <dbReference type="PROSITE" id="PS51820"/>
    </source>
</evidence>
<dbReference type="InterPro" id="IPR011801">
    <property type="entry name" value="Swm_rep_I_cyn"/>
</dbReference>
<feature type="domain" description="Cadherin" evidence="15">
    <location>
        <begin position="3885"/>
        <end position="3970"/>
    </location>
</feature>
<feature type="domain" description="Cadherin" evidence="15">
    <location>
        <begin position="2588"/>
        <end position="2673"/>
    </location>
</feature>
<dbReference type="eggNOG" id="COG2931">
    <property type="taxonomic scope" value="Bacteria"/>
</dbReference>
<dbReference type="Gene3D" id="2.60.40.10">
    <property type="entry name" value="Immunoglobulins"/>
    <property type="match status" value="5"/>
</dbReference>
<comment type="cofactor">
    <cofactor evidence="1">
        <name>Ca(2+)</name>
        <dbReference type="ChEBI" id="CHEBI:29108"/>
    </cofactor>
</comment>
<dbReference type="STRING" id="305900.GV64_16590"/>
<organism evidence="19 20">
    <name type="scientific">Endozoicomonas elysicola</name>
    <dbReference type="NCBI Taxonomy" id="305900"/>
    <lineage>
        <taxon>Bacteria</taxon>
        <taxon>Pseudomonadati</taxon>
        <taxon>Pseudomonadota</taxon>
        <taxon>Gammaproteobacteria</taxon>
        <taxon>Oceanospirillales</taxon>
        <taxon>Endozoicomonadaceae</taxon>
        <taxon>Endozoicomonas</taxon>
    </lineage>
</organism>
<dbReference type="EMBL" id="JOJP01000001">
    <property type="protein sequence ID" value="KEI72128.1"/>
    <property type="molecule type" value="Genomic_DNA"/>
</dbReference>
<feature type="domain" description="Laminin G" evidence="14">
    <location>
        <begin position="943"/>
        <end position="1117"/>
    </location>
</feature>
<dbReference type="PROSITE" id="PS51820">
    <property type="entry name" value="PA14"/>
    <property type="match status" value="1"/>
</dbReference>
<feature type="domain" description="Cadherin" evidence="15">
    <location>
        <begin position="2298"/>
        <end position="2370"/>
    </location>
</feature>
<dbReference type="Gene3D" id="2.60.40.60">
    <property type="entry name" value="Cadherins"/>
    <property type="match status" value="5"/>
</dbReference>
<evidence type="ECO:0000256" key="5">
    <source>
        <dbReference type="ARBA" id="ARBA00022723"/>
    </source>
</evidence>
<dbReference type="InterPro" id="IPR037524">
    <property type="entry name" value="PA14/GLEYA"/>
</dbReference>
<dbReference type="eggNOG" id="COG4719">
    <property type="taxonomic scope" value="Bacteria"/>
</dbReference>
<keyword evidence="3" id="KW-0245">EGF-like domain</keyword>
<dbReference type="NCBIfam" id="TIGR01965">
    <property type="entry name" value="VCBS_repeat"/>
    <property type="match status" value="4"/>
</dbReference>
<dbReference type="InterPro" id="IPR001434">
    <property type="entry name" value="OmcB-like_DUF11"/>
</dbReference>
<dbReference type="SMART" id="SM00736">
    <property type="entry name" value="CADG"/>
    <property type="match status" value="3"/>
</dbReference>
<dbReference type="Pfam" id="PF04862">
    <property type="entry name" value="DUF642"/>
    <property type="match status" value="1"/>
</dbReference>
<evidence type="ECO:0000256" key="11">
    <source>
        <dbReference type="ARBA" id="ARBA00023136"/>
    </source>
</evidence>
<keyword evidence="9" id="KW-0130">Cell adhesion</keyword>
<dbReference type="eggNOG" id="COG3533">
    <property type="taxonomic scope" value="Bacteria"/>
</dbReference>
<dbReference type="SMART" id="SM00159">
    <property type="entry name" value="PTX"/>
    <property type="match status" value="2"/>
</dbReference>
<proteinExistence type="predicted"/>
<dbReference type="FunFam" id="2.60.40.60:FF:000015">
    <property type="entry name" value="FAT atypical cadherin 1"/>
    <property type="match status" value="1"/>
</dbReference>
<evidence type="ECO:0000259" key="17">
    <source>
        <dbReference type="PROSITE" id="PS51828"/>
    </source>
</evidence>
<evidence type="ECO:0000256" key="2">
    <source>
        <dbReference type="ARBA" id="ARBA00004167"/>
    </source>
</evidence>
<reference evidence="19 20" key="1">
    <citation type="submission" date="2014-06" db="EMBL/GenBank/DDBJ databases">
        <title>Whole Genome Sequences of Three Symbiotic Endozoicomonas Bacteria.</title>
        <authorList>
            <person name="Neave M.J."/>
            <person name="Apprill A."/>
            <person name="Voolstra C.R."/>
        </authorList>
    </citation>
    <scope>NUCLEOTIDE SEQUENCE [LARGE SCALE GENOMIC DNA]</scope>
    <source>
        <strain evidence="19 20">DSM 22380</strain>
    </source>
</reference>
<evidence type="ECO:0000256" key="4">
    <source>
        <dbReference type="ARBA" id="ARBA00022692"/>
    </source>
</evidence>
<sequence length="7482" mass="788449">MVTQTYTVTVNDGNGGTVDQQVTVTITGTNDVPTITAATDVTGAVTEIVDGGTGENTATLSDSGSFTIDDVDLTDVQTVSITSDTSGYLGTFTPTVSNNTTGDGTGQVDWTFSVPDADIDYLAKDQVVTQTYTVTINDGNGGTVDQQVTVTITGTNDVPTITAATDVTGAVTEITDGASGENTATLSDNGSFTIADVDLTDVQTVSVTSDTTGYLGTFTPTVSNNTTNDGTGQVDWTFSVPDADIDHLAAGETLTQNYTVTVDDGNGGTVDQVVTVTITGTNDAPILSLGDPATGGGSGLLGEVFETDSAINNLTDLGNLVNNTPTATFTASNLNYGNFGTLGEFLGDDAHTLSTDISNNAMETLGFRFTGFIQLEAGQHDFTVTSDDGFRLNIGGQNISEFFGLRPAEATTGSYTAPADGFYSFELVYWENTGSAALQVTSTATLGAVLSGDNILYDSIVSYTENDPASPVADDLELTELDVEDIQSATVSISDGYVASEDTLHFTDQNGITGSWDAASGTLTLSGNASPANYQAALRSVTYSNSSDNPDITGRVISLTVSDGHITSNEVNRGISITAVNDGPQLITNELAIDEGATVILGSDNLSATDPDHDDNSLTFILSNIQNGSLSGATDNGDGTFSFTQQQLLDGTVSFTHDGSNTAPAYQVTLTDGPAITAATSATITFTEVNDAPTAADNTLTVNEDQSYTFTIGDFNFSDVDSGDTLQSITITSLPAAGSLLLNGVAVTANQSITASDISLLTYTPALNDNGTGYTFFGFTVSDGQLDSNEHTLTFDVTAVNDAAEVTNLDTLNYTANGDLRIIDGDLTLADVDSTTLQSATVQITGNFNSSEDALSFTNQSGINGSWDSASGTLTLSGSASLADYETALESISYQNTSNDRDTAQRTISITVNDGVDSSIATTTAINVSQFNQIPGVLDQNYSLSLTGNATDYLIANPVSDFPSDSFTIESWFKTSGSGDGLFSYAVPSNNNEILLFGQEDLRLYIGSSNVSTGINIADGNWHHVAWTWDSATGSTRVFIDGSQQYSGTLAQGHSIQNGGALVFGQEQDSVGGGFDTSQAYNGQIRDIRVWNADRTQTDIDNQKDSALTGTESNLISYYPMSGGSGDVVDAGPARNDLQRFGASWEEAPRETSEDQAFAINTISFSDADSGSDTVEVTLTITNGTLQLASTSGVTITAGADNSATMTLQGNLTDLNSAINGLQYQPASNFHGTATLSASINDLGNADGADAQSSSITRTITINSVNDAAVITGDDSATLTEDNSSTLTATGTLSITDVDAGESSFTAATVNGSYGNLIIDNTGAWSYSADNSQAVIQQLGSSESLTDTLTITSFDGTEHQLTFTINGTNDIPVAASSTLSVNEDQSLSFTTADFGFSDTDSNDSLQSITITQLPAAGTLTLNGSAISANQSIAAANINQLSYTPAQDANGTGYASIGFTVSDGLANSTEQTLTIDVSAINDAAELTGLDALNYTANGDLRIIDGDLTLTDVDSTTLQSATVQITGNYSSSEDILAFTDQNGITGSWDSANGTLTLSGSATLADYETALESVSYQNTANDRSTAQRTLSITVNDGTDDSTAATTAINVSQYNQVPGILDQNYSLSLSGNASDYLIANPVSGFPSTSFTIETWVKTTGSAEGIFSYATSNSDNEILLFGQENLELGIDNSYLSTGIDVSDGNWHHIAWTWDSATGNTKVFVDGTEQYSGTLKQGYTIEDGGALVFGQEQDSVGGGFQSSQAYDGQIRDIRVWDADRTQTDIDNQKDSALNGTESNLVSYYPMSGGSGDVVDAGPARNDLQRFGATWEEASRETNEDQAFAISTISFSDADSGSGTVEVTLTITNGTLQLASTSGVTITAGADNSATMTLQGSLADLNSAINGLQYHPASNFHGTATLSTSINDLGNTDGADAQSSSITRNITVNSVNDPAVIAGDDSATFTEDSAATLTASGSLTISDDDIGEASFNAETINGSYGTLTIDAAGAWTYTADNSQTAIQELGDSESLTDTITVSSVDGTTHQITFTLNGINDAPVASTPITAQPNLPVGVQISFDASDLKSKTDLESDGWNFFDNDEIRENDIRETTLANVDTQSFDDNMKYISLDGDNSSAEAFLIQDYLSAGAHDLPTMYYNFTNDELSAFKEVGFRISMTVMASGQTNISLGEPASASTNNRFSFEGGVPDDNQFHDIIIEGHFTAGDSLVIDSYTVDGSTASYAVANDGRNSAFDDFTLSLGAWGSSTQSVDHSLLLQTATMEALPREFGTDEDALFTLPLPANAFTDIDATDTLTYSLKSGAPSWISINTSTGEVSGTPDNSDVGTHTITIIATDSQGATAESSFAVNVINTNDAPELSDASFSVNENVASDGSIVLGTMTATDVDVGQSKTYSILSGNDDGHFAIDSNTGEISVVGNLDHEGTAQYNLTVQVTDDGTPALSDTASVTVDVNDINEAPTAMTLSNAFIAENAVGAVIGTLSATDQDDSNEAFGIHDYTVSDNRFEVVNGQLKLKAGESLNFEVDGSTLDVTVTATDNNSAGLSFSETFTLSIGNLNEPPAIDDQTFSVDETVASDGSTVVGRVSAVDVDAGDALTYSIVSGNEDGHFEIDNSTGDIRVVKTLDFETASRYDLTVAVEDSQGDSRSANVQIDINDINEAPELDRGLQNQSSGVSASVGDSFSYVIPESAFKDQDIGDSLSYSISGLPAGLLFNPITRAITGIPAATEVGDHTVSVAVTDNDGLTTSDTFTLRVGNTKVLEGDENSLINLAAETGINSYTITTLPSLGTVKKADGTAVGVNDVLTSAELEGLLYDAPKEYDNVTDLGQLTYQYQDGGTETKSARIVVEAVNDLPEITAPTSKDTSTLSLNPIAGVYVEDDDIGSEIMEISLSVNSGKLFLGATEGLEFISGGNGESSMTIRGRLTQGPEPVADLNFSFRDTADPALDQRTGIEGTLSGTTRIDDPVKGGVIQFDANNDYINLNQSYDLGSEWTISTKFKNPYHDNNLWGTLTRGEGDDHQIIIHNTTGELGVYDNSGGTNFNGSGFFMNNLGDTWHTLTAVGKDGKTYFYLDNEHVGTSDYQSTTDVKSIGNHLSGGSQPFAEFLDDFRIYDTAIVPELNLDTAIGADQDDFHLGFTDQATANRDDEHDISTTFNGVEQIEDNTQGGVAHFDQANDRISLDSNFTMGDSWTISTEFHTAQTGITYATLAKGTLNHHVLLQNGELGSWNNDSAQGTTGFYGSGYSLSSLTDGWHTLTAVGEGGKTYFYIDNQHVGTSDYQATDDLVTLGNNAGGGQLFAEYLDSIRIYNQALEPDHVNLQGPVQKALEGLAYTPESDATGDMLTITTNDLNNTTGVDGAKSDTHSVNLNITQLPFPIEEDFVSSPTDWTIQGDAEYKASVTGATDGGLLQLTGLGNSETGFTVMDTPFSSSLGIQVEFDYFAGGGSAADGMVFFLVDGSQTTVTAGATGGNLGYGPYGATSGLSQAYLGVGFDEYGNFAGNSSTRKDSVVIRDGGNGTTGYSILDHQKVDSFGGIDDTDLNTDSSGDGNGYDWRKVRLTLDSEQKLTLEMSWDNGGSWETIYNQYDYAANTSQTVPDTFKLGFGAATGGATNYHWVDNVSVKVPTDLNVTNPVGPSNAAVGDEVSWQFTVENTGDNHAFDTQMDWSAPSGLDNVTWTYTTTNGQTSSGSGNIDTLVDLLKGESATFTITGTLTTTAAASMSQSFTATLADAYCGTTDGTNLYSSNIDTDILLLNMELSTDVIAEMTYTGDGSVKVADITVTAGNNVDADLTLSGSDADKFTIIEDNGQFSLHINQGTTLDHETDPDYDLTITLSDGNGLSASNTKNFTIRVADVNEAPTEIVIPVGGLFINEWEDGALSGSISVTDADSSNGAFGTHTYTLSDNRFTIENGVLKLKSGETLNADTESSVSLDITATDNGGLAITRTVTIQVNDLPPQPPVIETVTLNNDFQPVITGTAQPNTTLSFTINSTNYSTSVTNDGSWSFTPALTLNHADPLNIGITSTDAGNNVSSSTSYSATISRGDGLDNTLTGGNGIDLMEGGAGSDQINAGDGNDIIQGNQLNTGGRYDELLSNGSFEDFTVIVDHGNYREVTLDHWKAINTASISSTSETVDATLLPEIEAESWNASALLSNTDNTPRVELDFTGSAVDSLMQKVTTVDDATYTLEFEAIGRSGVAENDIEVWWDGIYVDTVSPGTTEWETYTFAVTGDGTEQSVMLREPPGQNSGGGPVVNNVSLSGLLADNSGNSGNLIQNGDFENYTVQVDHGSWQEALVDDWQNLNTGSITSAQYTSGIEVDSFGESNIELAFWAPAKTDTTARLELDGNNSDVDAIYQQVNTLNGENYILTFEAYTRAANSGDVEVWWGDQYIQTISIGASWETHTVTLSGDGSQQTLMIREVPGQNNAQGTILNNVSLRGVLTESDTLNGGSGDDQIFGSSGHDVLTGGADEDIITSGIGRDRLVWQAGDEGTAASPTLDRIKDFALGSNGDILDLHALLSGEENTALDQYIQFRTEGSDSIIDLSPTANGEVTQQIILENVDITTLGNNNADIISQLQSNGQLIVSRPLSITTPIMADDQINTLEKSGVFVAGIGEPNASVEIQIRHADVIDPDIRPDSVPNAVASWTLNGDMTGTHTLSSNETLSFTNGPVDNWQAIQFDGSNDNLWADSDFISETDHAVSLWFRTTDSAGGLFEVVTGSSAFDREVYFENGELKAYVWQSGGAEIINGGANFNDGEWHHVVHTYGGSAGGQKLYVDGVEVASGSYDHSDFTSHSHIRLGYSLPGSSGFLNGEIAGVEVFDQGLTAGNVASIYNTVTETVTVDVDGTWSLSGEVLDIDALSDGQLTVTATQTDTSNNVTSVSESVTFSGVTPTLMSAEIIANTVNLVMTFSEDLDINCIPELDDFTVTINGNAANVLNVSYLSATEIRLSLDQTINNSDTLLLGYTPAAHPVQEVAGINTLAAITDASVTVTPDTMAPVRQDMTVEGTQLMIDFNESLDSADVPDISAFSVSLLGGGTRSVTAVNISDQQVTLTLDSSVGDADIVRLSYDMANASNSGGSPLQDDQGNNVTGFTSVLVENNTDTTPPTLNNAEVDGDTLTLTYSEALNESAGLSGIEWGAGKNGQGTGLEFNGFEGTGEINGLSTGGTMTLAAWVRYDSFAENWSRIFDFGDAAGNDNIILAHEGVGNNLIFETWNGSSLTTRVRVDDFFTEGEWVHLAATIDSSGTHRVYANGQEVGSENGTSIPVMTRTNNFVGKSNWTQDDPMDGAIDEVLIVDRDLSASEVSDLFNAADFATYTSSLTGDTYHAYDFEEGAGSSASDLNSNSQPMTLTGDSVVEVQVGGVTRNINSTTISGNQVTLQLASSVSDGESVSLSYSPASSDNSSNADRIEDLRGFDAAGFNHGDVTVFNITDTVSPNLNSAEVTGNTLTLTLNESLNANATISPTLFTITADGQDKTISTITIQGQQITLTLNDAVNDGELVTIDYTPPASSTALDNDRLEDLAGNDTAAITSFSVDNLTNTEGQPEVIRVFSDDNNQWYQDSNTITVKVQFSERVEVTGQPTLQLETGILDRLATYSGGSSTDTLSFTYTVTRPDETADLNAISTDALSLDGGTLTDLLGNNAILDLPALDSTDALAQQNDLRVDSVIPTVGVLNNNVVYEAGVLVLTGGGFSSLRSPGEPTDTDLTSRLDWSKFSWRIINNSGSNTDVSFTESDVSSVFAVSDQELYIKLSSSKLATLRATTGFGNAEGQDLVRITSDGFFRDAAGNTMSDSNTAGVQIFVLPPDGVAPSVTEIFSLSANGEYAIGSVVRLQVCFDEPVEVTGEPIMMLGTGEQARAARFVSGSGTRELLFEYTVQSGDESTELDVYSATALKMNNGSIKDLSGNNASQLVPFASAEGSLASKSDLIIDGIAPEVSIIGLTLAPEGADDQILTLTGNGFETILGGSESAGQVLQGNDLARFDWNNISFDLRQPDSTFETVTLSQSDISSVAVHNDRLEIILDEGATRIQNNDGYSTITGDVRLNITPGFIGDQAGNASTTDAISDAVITVSSNGASVVEVSAVTADGSYMAGDQIEIRVRFSEKVTLQNYDENNDPLLLMLNDRQPDGGNPYGGNAVYVSGSGSRDLIFRHTLTAGENVDDLNYRDTGSLVFNMDFLGGSSTSSLENGAGNDANLALPDTNSPQSLAGNSDIVVDTTAPQTTVTSAAYDEDNNQLLLKGTLFEQLLNNSESMTGNIAGRLDWSKLVIDIDKDNNITQNVTLSAADIISARLAGTDTLTIQFTDNKASELETIFGYKGAEDGVDIESGFLADLAGNAATNAVTSDLTLDYSDVAAPTVLQIRLDESGHYKPGDQICILIQLSETVNISGIDPANSSTKPTLALDNGTTAVYESGAGSDTLKFIYTVSDNDSENTTALNYTSSSALSVPSGVNIFDNAGNSLIETLPGTSSNDALAQTGTGVIDVTVPEIAQVRSITADGDYNEGKQIQLEVTFSEAVNITGSPALHLNTGAQASYASGSGTNKLIFNYTIGAGENTADLDILSGEPFDLGNGTIRDLAGNDLRNYLLEDMGAYWRFDSASGTTVSDDAPDDSVNDQATLTSGATLITGGVTGQALSLDGVDDYVAIGDSTEINSYSGTIAERTISLAFKPDESNDLNSRQFLYDEGGSTNGFNIYIENGNLYIGAWSESTSWNGQWLNVDISGIDKTQWHTVSLVLNGTDGTLQGFLNSEEFDSTTGEAVNSHASTYIGAQVGSTKLHTGDFSTTGSYFQGLVDDVRIYNDTSPLASQADLNIDTIAPDLAVTNYFFRGGRPGSGDPNGYGHFSIDFNQDLPVGGGESVGDYYAVDWSKLVFMGEDRFGNPTSFYFTEDDISSFSRHTNSSLAERAIVSFKEESFYEFLHWDGFSYFMEVGSNGRVNEDVNIRLDQGWLIDPAGNPSTFELPEQQLKMITYHQTHAVNTAYLNDISAKNADGIYKLGDEINITVTFDQIVKVDTTAGAPTLTLNNGRTATLVEGDETKSKVFNFTYTIQNSDTVNDLDVTSINANGGRFYSGGGPNSGAIDISSTTLNNLSTDETLAGSKTIHIDTDIPTPTISNADYDPDANIIQLEGTGFNDILSASAPAETTELRLILDWSKFSYNVNGSLALNFSKDDVLSARVIDNSHLRIELTPAKADDIENNSGGDYSNDEIDISAGFISDLAGNTATTDALSGGSVAQSDLKVPELTASLASGNDLVLTFSENISGAPSNSEFTITVNNTQRTISGIAISGQEATISFDGSSLSGAEQLIFSYTGSSLQDSAGNPAQTINDGIAGTTYNSGNTLKNLIGDLGDDIFVIDHDDVTVSGNRGADTFDFNFNGNDQNPADLIITDFNTNEGDLLKLDDILVDSNNSLDQHFHFVSSGSDTIMEIRPEADGDITKRVTFKDVNLLSLGNNDNEILNSLINNNNFDHGE</sequence>
<dbReference type="FunFam" id="2.60.40.60:FF:000032">
    <property type="entry name" value="FAT atypical cadherin 1"/>
    <property type="match status" value="1"/>
</dbReference>
<keyword evidence="7" id="KW-0677">Repeat</keyword>
<dbReference type="InterPro" id="IPR002126">
    <property type="entry name" value="Cadherin-like_dom"/>
</dbReference>
<dbReference type="Pfam" id="PF00353">
    <property type="entry name" value="HemolysinCabind"/>
    <property type="match status" value="2"/>
</dbReference>
<dbReference type="SUPFAM" id="SSF49899">
    <property type="entry name" value="Concanavalin A-like lectins/glucanases"/>
    <property type="match status" value="8"/>
</dbReference>
<dbReference type="InterPro" id="IPR001322">
    <property type="entry name" value="Lamin_tail_dom"/>
</dbReference>
<dbReference type="SMART" id="SM00560">
    <property type="entry name" value="LamGL"/>
    <property type="match status" value="2"/>
</dbReference>
<dbReference type="PRINTS" id="PR00895">
    <property type="entry name" value="PENTAXIN"/>
</dbReference>
<dbReference type="NCBIfam" id="TIGR02059">
    <property type="entry name" value="swm_rep_I"/>
    <property type="match status" value="5"/>
</dbReference>
<evidence type="ECO:0000259" key="18">
    <source>
        <dbReference type="PROSITE" id="PS51841"/>
    </source>
</evidence>
<keyword evidence="13" id="KW-0325">Glycoprotein</keyword>
<comment type="subcellular location">
    <subcellularLocation>
        <location evidence="2">Membrane</location>
        <topology evidence="2">Single-pass membrane protein</topology>
    </subcellularLocation>
</comment>
<dbReference type="eggNOG" id="COG2911">
    <property type="taxonomic scope" value="Bacteria"/>
</dbReference>
<feature type="domain" description="Laminin G" evidence="14">
    <location>
        <begin position="1622"/>
        <end position="1795"/>
    </location>
</feature>
<evidence type="ECO:0000256" key="1">
    <source>
        <dbReference type="ARBA" id="ARBA00001913"/>
    </source>
</evidence>
<evidence type="ECO:0000256" key="3">
    <source>
        <dbReference type="ARBA" id="ARBA00022536"/>
    </source>
</evidence>
<dbReference type="Pfam" id="PF17803">
    <property type="entry name" value="Cadherin_4"/>
    <property type="match status" value="4"/>
</dbReference>
<name>A0A081KDA2_9GAMM</name>
<keyword evidence="6" id="KW-0732">Signal</keyword>
<feature type="domain" description="Cadherin" evidence="15">
    <location>
        <begin position="2486"/>
        <end position="2573"/>
    </location>
</feature>
<dbReference type="InterPro" id="IPR028059">
    <property type="entry name" value="SWM_rpt"/>
</dbReference>
<dbReference type="PROSITE" id="PS50025">
    <property type="entry name" value="LAM_G_DOMAIN"/>
    <property type="match status" value="2"/>
</dbReference>
<dbReference type="CDD" id="cd11304">
    <property type="entry name" value="Cadherin_repeat"/>
    <property type="match status" value="4"/>
</dbReference>
<evidence type="ECO:0000313" key="20">
    <source>
        <dbReference type="Proteomes" id="UP000027997"/>
    </source>
</evidence>
<dbReference type="PROSITE" id="PS51841">
    <property type="entry name" value="LTD"/>
    <property type="match status" value="1"/>
</dbReference>
<evidence type="ECO:0000256" key="10">
    <source>
        <dbReference type="ARBA" id="ARBA00022989"/>
    </source>
</evidence>
<protein>
    <submittedName>
        <fullName evidence="19">Uncharacterized protein</fullName>
    </submittedName>
</protein>
<accession>A0A081KDA2</accession>
<dbReference type="PROSITE" id="PS51828">
    <property type="entry name" value="PTX_2"/>
    <property type="match status" value="2"/>
</dbReference>
<dbReference type="Pfam" id="PF00028">
    <property type="entry name" value="Cadherin"/>
    <property type="match status" value="2"/>
</dbReference>
<keyword evidence="10" id="KW-1133">Transmembrane helix</keyword>
<dbReference type="InterPro" id="IPR006644">
    <property type="entry name" value="Cadg"/>
</dbReference>
<dbReference type="InterPro" id="IPR010221">
    <property type="entry name" value="VCBS_dom"/>
</dbReference>
<comment type="caution">
    <text evidence="19">The sequence shown here is derived from an EMBL/GenBank/DDBJ whole genome shotgun (WGS) entry which is preliminary data.</text>
</comment>
<dbReference type="PANTHER" id="PTHR19277">
    <property type="entry name" value="PENTRAXIN"/>
    <property type="match status" value="1"/>
</dbReference>
<dbReference type="eggNOG" id="COG4733">
    <property type="taxonomic scope" value="Bacteria"/>
</dbReference>
<dbReference type="PROSITE" id="PS00330">
    <property type="entry name" value="HEMOLYSIN_CALCIUM"/>
    <property type="match status" value="1"/>
</dbReference>
<dbReference type="SMART" id="SM00112">
    <property type="entry name" value="CA"/>
    <property type="match status" value="6"/>
</dbReference>
<dbReference type="Proteomes" id="UP000027997">
    <property type="component" value="Unassembled WGS sequence"/>
</dbReference>
<feature type="domain" description="Pentraxin (PTX)" evidence="17">
    <location>
        <begin position="1617"/>
        <end position="1816"/>
    </location>
</feature>